<evidence type="ECO:0000313" key="2">
    <source>
        <dbReference type="EMBL" id="TLF74095.1"/>
    </source>
</evidence>
<organism evidence="2 3">
    <name type="scientific">Nocardia cyriacigeorgica</name>
    <dbReference type="NCBI Taxonomy" id="135487"/>
    <lineage>
        <taxon>Bacteria</taxon>
        <taxon>Bacillati</taxon>
        <taxon>Actinomycetota</taxon>
        <taxon>Actinomycetes</taxon>
        <taxon>Mycobacteriales</taxon>
        <taxon>Nocardiaceae</taxon>
        <taxon>Nocardia</taxon>
    </lineage>
</organism>
<dbReference type="InterPro" id="IPR010093">
    <property type="entry name" value="SinI_DNA-bd"/>
</dbReference>
<accession>A0A5R8NEE6</accession>
<feature type="domain" description="Helix-turn-helix" evidence="1">
    <location>
        <begin position="23"/>
        <end position="70"/>
    </location>
</feature>
<dbReference type="InterPro" id="IPR041657">
    <property type="entry name" value="HTH_17"/>
</dbReference>
<dbReference type="AlphaFoldDB" id="A0A5R8NEE6"/>
<dbReference type="EMBL" id="VBUT01000011">
    <property type="protein sequence ID" value="TLF74095.1"/>
    <property type="molecule type" value="Genomic_DNA"/>
</dbReference>
<evidence type="ECO:0000259" key="1">
    <source>
        <dbReference type="Pfam" id="PF12728"/>
    </source>
</evidence>
<gene>
    <name evidence="2" type="ORF">FEK34_25600</name>
</gene>
<reference evidence="2 3" key="1">
    <citation type="submission" date="2019-05" db="EMBL/GenBank/DDBJ databases">
        <title>Genomes sequences of two Nocardia cyriacigeorgica environmental isolates, type strains Nocardia asteroides ATCC 19247 and Nocardia cyriacigeorgica DSM 44484.</title>
        <authorList>
            <person name="Vautrin F."/>
            <person name="Bergeron E."/>
            <person name="Dubost A."/>
            <person name="Abrouk D."/>
            <person name="Rodriguez Nava V."/>
            <person name="Pujic P."/>
        </authorList>
    </citation>
    <scope>NUCLEOTIDE SEQUENCE [LARGE SCALE GENOMIC DNA]</scope>
    <source>
        <strain evidence="2 3">EML 446</strain>
    </source>
</reference>
<dbReference type="NCBIfam" id="TIGR01764">
    <property type="entry name" value="excise"/>
    <property type="match status" value="1"/>
</dbReference>
<evidence type="ECO:0000313" key="3">
    <source>
        <dbReference type="Proteomes" id="UP000306378"/>
    </source>
</evidence>
<dbReference type="Pfam" id="PF12728">
    <property type="entry name" value="HTH_17"/>
    <property type="match status" value="1"/>
</dbReference>
<protein>
    <submittedName>
        <fullName evidence="2">Helix-turn-helix domain-containing protein</fullName>
    </submittedName>
</protein>
<proteinExistence type="predicted"/>
<sequence length="96" mass="10623">MTAHPKSGKTPTAGADFLRQISYSVRQASEATGIAESTIRQLVREGHLAARYLGSKILVDAVDLDRYYRSLPSERQVEREVAANRGGRITQVRDHA</sequence>
<dbReference type="GO" id="GO:0003677">
    <property type="term" value="F:DNA binding"/>
    <property type="evidence" value="ECO:0007669"/>
    <property type="project" value="InterPro"/>
</dbReference>
<dbReference type="RefSeq" id="WP_138451810.1">
    <property type="nucleotide sequence ID" value="NZ_JARWOB010000023.1"/>
</dbReference>
<dbReference type="Proteomes" id="UP000306378">
    <property type="component" value="Unassembled WGS sequence"/>
</dbReference>
<comment type="caution">
    <text evidence="2">The sequence shown here is derived from an EMBL/GenBank/DDBJ whole genome shotgun (WGS) entry which is preliminary data.</text>
</comment>
<name>A0A5R8NEE6_9NOCA</name>